<feature type="transmembrane region" description="Helical" evidence="2">
    <location>
        <begin position="79"/>
        <end position="108"/>
    </location>
</feature>
<keyword evidence="2" id="KW-0472">Membrane</keyword>
<gene>
    <name evidence="3" type="ORF">PoB_007231000</name>
</gene>
<feature type="compositionally biased region" description="Polar residues" evidence="1">
    <location>
        <begin position="120"/>
        <end position="131"/>
    </location>
</feature>
<dbReference type="AlphaFoldDB" id="A0AAV4DNT2"/>
<protein>
    <submittedName>
        <fullName evidence="3">Uncharacterized protein</fullName>
    </submittedName>
</protein>
<evidence type="ECO:0000313" key="4">
    <source>
        <dbReference type="Proteomes" id="UP000735302"/>
    </source>
</evidence>
<evidence type="ECO:0000256" key="1">
    <source>
        <dbReference type="SAM" id="MobiDB-lite"/>
    </source>
</evidence>
<keyword evidence="2" id="KW-0812">Transmembrane</keyword>
<keyword evidence="4" id="KW-1185">Reference proteome</keyword>
<reference evidence="3 4" key="1">
    <citation type="journal article" date="2021" name="Elife">
        <title>Chloroplast acquisition without the gene transfer in kleptoplastic sea slugs, Plakobranchus ocellatus.</title>
        <authorList>
            <person name="Maeda T."/>
            <person name="Takahashi S."/>
            <person name="Yoshida T."/>
            <person name="Shimamura S."/>
            <person name="Takaki Y."/>
            <person name="Nagai Y."/>
            <person name="Toyoda A."/>
            <person name="Suzuki Y."/>
            <person name="Arimoto A."/>
            <person name="Ishii H."/>
            <person name="Satoh N."/>
            <person name="Nishiyama T."/>
            <person name="Hasebe M."/>
            <person name="Maruyama T."/>
            <person name="Minagawa J."/>
            <person name="Obokata J."/>
            <person name="Shigenobu S."/>
        </authorList>
    </citation>
    <scope>NUCLEOTIDE SEQUENCE [LARGE SCALE GENOMIC DNA]</scope>
</reference>
<dbReference type="EMBL" id="BLXT01008083">
    <property type="protein sequence ID" value="GFO45805.1"/>
    <property type="molecule type" value="Genomic_DNA"/>
</dbReference>
<organism evidence="3 4">
    <name type="scientific">Plakobranchus ocellatus</name>
    <dbReference type="NCBI Taxonomy" id="259542"/>
    <lineage>
        <taxon>Eukaryota</taxon>
        <taxon>Metazoa</taxon>
        <taxon>Spiralia</taxon>
        <taxon>Lophotrochozoa</taxon>
        <taxon>Mollusca</taxon>
        <taxon>Gastropoda</taxon>
        <taxon>Heterobranchia</taxon>
        <taxon>Euthyneura</taxon>
        <taxon>Panpulmonata</taxon>
        <taxon>Sacoglossa</taxon>
        <taxon>Placobranchoidea</taxon>
        <taxon>Plakobranchidae</taxon>
        <taxon>Plakobranchus</taxon>
    </lineage>
</organism>
<accession>A0AAV4DNT2</accession>
<feature type="region of interest" description="Disordered" evidence="1">
    <location>
        <begin position="118"/>
        <end position="161"/>
    </location>
</feature>
<evidence type="ECO:0000313" key="3">
    <source>
        <dbReference type="EMBL" id="GFO45805.1"/>
    </source>
</evidence>
<evidence type="ECO:0000256" key="2">
    <source>
        <dbReference type="SAM" id="Phobius"/>
    </source>
</evidence>
<dbReference type="Proteomes" id="UP000735302">
    <property type="component" value="Unassembled WGS sequence"/>
</dbReference>
<sequence>MYVQLTTQPNIQDVLVLHIYYSKGTTDETYQKRVSWISNDSAHPVTVYGPLKTIEQPPTYPEQDASNSETSSSCDGWCVWGIISITIIVIFTIIAVFILAHYYGYVYIRFYDHNHKQKNSKNSGDQPSGNLTEEKFPTINKPSESACVRQSEDNHGVSMDE</sequence>
<proteinExistence type="predicted"/>
<comment type="caution">
    <text evidence="3">The sequence shown here is derived from an EMBL/GenBank/DDBJ whole genome shotgun (WGS) entry which is preliminary data.</text>
</comment>
<name>A0AAV4DNT2_9GAST</name>
<keyword evidence="2" id="KW-1133">Transmembrane helix</keyword>